<dbReference type="PANTHER" id="PTHR13136">
    <property type="entry name" value="TESTIS DEVELOPMENT PROTEIN PRTD"/>
    <property type="match status" value="1"/>
</dbReference>
<dbReference type="AlphaFoldDB" id="A0A1I7ZQE8"/>
<evidence type="ECO:0000313" key="3">
    <source>
        <dbReference type="WBParaSite" id="L893_g28570.t1"/>
    </source>
</evidence>
<name>A0A1I7ZQE8_9BILA</name>
<dbReference type="Proteomes" id="UP000095287">
    <property type="component" value="Unplaced"/>
</dbReference>
<feature type="compositionally biased region" description="Basic residues" evidence="1">
    <location>
        <begin position="25"/>
        <end position="41"/>
    </location>
</feature>
<dbReference type="PANTHER" id="PTHR13136:SF16">
    <property type="entry name" value="KAT8 REGULATORY NSL COMPLEX SUBUNIT 3"/>
    <property type="match status" value="1"/>
</dbReference>
<keyword evidence="2" id="KW-1185">Reference proteome</keyword>
<reference evidence="3" key="1">
    <citation type="submission" date="2016-11" db="UniProtKB">
        <authorList>
            <consortium name="WormBaseParasite"/>
        </authorList>
    </citation>
    <scope>IDENTIFICATION</scope>
</reference>
<proteinExistence type="predicted"/>
<dbReference type="WBParaSite" id="L893_g28570.t1">
    <property type="protein sequence ID" value="L893_g28570.t1"/>
    <property type="gene ID" value="L893_g28570"/>
</dbReference>
<protein>
    <submittedName>
        <fullName evidence="3">AB hydrolase-1 domain-containing protein</fullName>
    </submittedName>
</protein>
<feature type="region of interest" description="Disordered" evidence="1">
    <location>
        <begin position="1"/>
        <end position="47"/>
    </location>
</feature>
<evidence type="ECO:0000256" key="1">
    <source>
        <dbReference type="SAM" id="MobiDB-lite"/>
    </source>
</evidence>
<organism evidence="2 3">
    <name type="scientific">Steinernema glaseri</name>
    <dbReference type="NCBI Taxonomy" id="37863"/>
    <lineage>
        <taxon>Eukaryota</taxon>
        <taxon>Metazoa</taxon>
        <taxon>Ecdysozoa</taxon>
        <taxon>Nematoda</taxon>
        <taxon>Chromadorea</taxon>
        <taxon>Rhabditida</taxon>
        <taxon>Tylenchina</taxon>
        <taxon>Panagrolaimomorpha</taxon>
        <taxon>Strongyloidoidea</taxon>
        <taxon>Steinernematidae</taxon>
        <taxon>Steinernema</taxon>
    </lineage>
</organism>
<sequence>MEQESLIRHSRSTRTVRRYSPGPRPPKRKSVGRPTKSRRSVKTPCQAHQALVTPSQVLTTLDQELTTPRRELTTPHRELTISRPLLKTTLLTSTEKKKRGRPPKVKLGSEKEFFDNVIIIIADPNVFDIFGEHIDWQGTGFLHVLEQLAPVVTLKMDVVDPSVGRGPLDMADISEELTQHICDQIEEVSKTNPEAHVVLVGWGVTCRLVQRALETAAGVSAVILFAYPPSAVLADPDDSANLTYCPTLFVCGEAWGTSYLEGISETCQYYINRTALVTVANADEDLQIISGLLQDHCLSKAIVDRGVRDFIKQLLEAANPNIAAHREAMKPINPTELNRRQKVLLLPPKPSTYQPRGNRGRSNRGRTLTMSWETRML</sequence>
<feature type="compositionally biased region" description="Polar residues" evidence="1">
    <location>
        <begin position="368"/>
        <end position="377"/>
    </location>
</feature>
<accession>A0A1I7ZQE8</accession>
<dbReference type="GO" id="GO:0044545">
    <property type="term" value="C:NSL complex"/>
    <property type="evidence" value="ECO:0007669"/>
    <property type="project" value="TreeGrafter"/>
</dbReference>
<dbReference type="InterPro" id="IPR026555">
    <property type="entry name" value="NSL3/Tex30"/>
</dbReference>
<evidence type="ECO:0000313" key="2">
    <source>
        <dbReference type="Proteomes" id="UP000095287"/>
    </source>
</evidence>
<dbReference type="GO" id="GO:0045944">
    <property type="term" value="P:positive regulation of transcription by RNA polymerase II"/>
    <property type="evidence" value="ECO:0007669"/>
    <property type="project" value="TreeGrafter"/>
</dbReference>
<feature type="region of interest" description="Disordered" evidence="1">
    <location>
        <begin position="347"/>
        <end position="377"/>
    </location>
</feature>
<feature type="compositionally biased region" description="Basic residues" evidence="1">
    <location>
        <begin position="8"/>
        <end position="17"/>
    </location>
</feature>